<sequence length="143" mass="15379">MSISFASTQEFAHLTRQEVPAQHQGNSTYSSHPIWTFELAAMAVELLVMALRQSAARSIPREAKAVVGKKISMNRVDQSKVGPLSDGAGSEKRRKFEITEPSSGGTGRYGQEPDPTVIVAPSFSLLRNTGAVVPWEALLPAAS</sequence>
<feature type="compositionally biased region" description="Basic and acidic residues" evidence="1">
    <location>
        <begin position="89"/>
        <end position="98"/>
    </location>
</feature>
<name>A0A4Y7ST88_COPMI</name>
<organism evidence="2 3">
    <name type="scientific">Coprinellus micaceus</name>
    <name type="common">Glistening ink-cap mushroom</name>
    <name type="synonym">Coprinus micaceus</name>
    <dbReference type="NCBI Taxonomy" id="71717"/>
    <lineage>
        <taxon>Eukaryota</taxon>
        <taxon>Fungi</taxon>
        <taxon>Dikarya</taxon>
        <taxon>Basidiomycota</taxon>
        <taxon>Agaricomycotina</taxon>
        <taxon>Agaricomycetes</taxon>
        <taxon>Agaricomycetidae</taxon>
        <taxon>Agaricales</taxon>
        <taxon>Agaricineae</taxon>
        <taxon>Psathyrellaceae</taxon>
        <taxon>Coprinellus</taxon>
    </lineage>
</organism>
<proteinExistence type="predicted"/>
<evidence type="ECO:0000313" key="2">
    <source>
        <dbReference type="EMBL" id="TEB25076.1"/>
    </source>
</evidence>
<accession>A0A4Y7ST88</accession>
<gene>
    <name evidence="2" type="ORF">FA13DRAFT_1714199</name>
</gene>
<dbReference type="EMBL" id="QPFP01000060">
    <property type="protein sequence ID" value="TEB25076.1"/>
    <property type="molecule type" value="Genomic_DNA"/>
</dbReference>
<dbReference type="Proteomes" id="UP000298030">
    <property type="component" value="Unassembled WGS sequence"/>
</dbReference>
<dbReference type="AlphaFoldDB" id="A0A4Y7ST88"/>
<reference evidence="2 3" key="1">
    <citation type="journal article" date="2019" name="Nat. Ecol. Evol.">
        <title>Megaphylogeny resolves global patterns of mushroom evolution.</title>
        <authorList>
            <person name="Varga T."/>
            <person name="Krizsan K."/>
            <person name="Foldi C."/>
            <person name="Dima B."/>
            <person name="Sanchez-Garcia M."/>
            <person name="Sanchez-Ramirez S."/>
            <person name="Szollosi G.J."/>
            <person name="Szarkandi J.G."/>
            <person name="Papp V."/>
            <person name="Albert L."/>
            <person name="Andreopoulos W."/>
            <person name="Angelini C."/>
            <person name="Antonin V."/>
            <person name="Barry K.W."/>
            <person name="Bougher N.L."/>
            <person name="Buchanan P."/>
            <person name="Buyck B."/>
            <person name="Bense V."/>
            <person name="Catcheside P."/>
            <person name="Chovatia M."/>
            <person name="Cooper J."/>
            <person name="Damon W."/>
            <person name="Desjardin D."/>
            <person name="Finy P."/>
            <person name="Geml J."/>
            <person name="Haridas S."/>
            <person name="Hughes K."/>
            <person name="Justo A."/>
            <person name="Karasinski D."/>
            <person name="Kautmanova I."/>
            <person name="Kiss B."/>
            <person name="Kocsube S."/>
            <person name="Kotiranta H."/>
            <person name="LaButti K.M."/>
            <person name="Lechner B.E."/>
            <person name="Liimatainen K."/>
            <person name="Lipzen A."/>
            <person name="Lukacs Z."/>
            <person name="Mihaltcheva S."/>
            <person name="Morgado L.N."/>
            <person name="Niskanen T."/>
            <person name="Noordeloos M.E."/>
            <person name="Ohm R.A."/>
            <person name="Ortiz-Santana B."/>
            <person name="Ovrebo C."/>
            <person name="Racz N."/>
            <person name="Riley R."/>
            <person name="Savchenko A."/>
            <person name="Shiryaev A."/>
            <person name="Soop K."/>
            <person name="Spirin V."/>
            <person name="Szebenyi C."/>
            <person name="Tomsovsky M."/>
            <person name="Tulloss R.E."/>
            <person name="Uehling J."/>
            <person name="Grigoriev I.V."/>
            <person name="Vagvolgyi C."/>
            <person name="Papp T."/>
            <person name="Martin F.M."/>
            <person name="Miettinen O."/>
            <person name="Hibbett D.S."/>
            <person name="Nagy L.G."/>
        </authorList>
    </citation>
    <scope>NUCLEOTIDE SEQUENCE [LARGE SCALE GENOMIC DNA]</scope>
    <source>
        <strain evidence="2 3">FP101781</strain>
    </source>
</reference>
<keyword evidence="3" id="KW-1185">Reference proteome</keyword>
<evidence type="ECO:0000256" key="1">
    <source>
        <dbReference type="SAM" id="MobiDB-lite"/>
    </source>
</evidence>
<feature type="region of interest" description="Disordered" evidence="1">
    <location>
        <begin position="78"/>
        <end position="114"/>
    </location>
</feature>
<comment type="caution">
    <text evidence="2">The sequence shown here is derived from an EMBL/GenBank/DDBJ whole genome shotgun (WGS) entry which is preliminary data.</text>
</comment>
<evidence type="ECO:0000313" key="3">
    <source>
        <dbReference type="Proteomes" id="UP000298030"/>
    </source>
</evidence>
<protein>
    <submittedName>
        <fullName evidence="2">Uncharacterized protein</fullName>
    </submittedName>
</protein>